<dbReference type="GO" id="GO:0010468">
    <property type="term" value="P:regulation of gene expression"/>
    <property type="evidence" value="ECO:0007669"/>
    <property type="project" value="TreeGrafter"/>
</dbReference>
<evidence type="ECO:0000256" key="1">
    <source>
        <dbReference type="ARBA" id="ARBA00004123"/>
    </source>
</evidence>
<keyword evidence="6" id="KW-0805">Transcription regulation</keyword>
<dbReference type="Proteomes" id="UP000594454">
    <property type="component" value="Chromosome 5"/>
</dbReference>
<feature type="domain" description="C2H2-type" evidence="13">
    <location>
        <begin position="330"/>
        <end position="358"/>
    </location>
</feature>
<dbReference type="PANTHER" id="PTHR16515:SF49">
    <property type="entry name" value="GASTRULA ZINC FINGER PROTEIN XLCGF49.1-LIKE-RELATED"/>
    <property type="match status" value="1"/>
</dbReference>
<dbReference type="InterPro" id="IPR013087">
    <property type="entry name" value="Znf_C2H2_type"/>
</dbReference>
<dbReference type="SUPFAM" id="SSF57667">
    <property type="entry name" value="beta-beta-alpha zinc fingers"/>
    <property type="match status" value="1"/>
</dbReference>
<protein>
    <submittedName>
        <fullName evidence="15">Uncharacterized protein</fullName>
    </submittedName>
</protein>
<evidence type="ECO:0000256" key="5">
    <source>
        <dbReference type="ARBA" id="ARBA00022833"/>
    </source>
</evidence>
<dbReference type="PROSITE" id="PS50157">
    <property type="entry name" value="ZINC_FINGER_C2H2_2"/>
    <property type="match status" value="3"/>
</dbReference>
<dbReference type="PROSITE" id="PS00028">
    <property type="entry name" value="ZINC_FINGER_C2H2_1"/>
    <property type="match status" value="2"/>
</dbReference>
<keyword evidence="4 10" id="KW-0863">Zinc-finger</keyword>
<dbReference type="InterPro" id="IPR050331">
    <property type="entry name" value="Zinc_finger"/>
</dbReference>
<evidence type="ECO:0000313" key="16">
    <source>
        <dbReference type="Proteomes" id="UP000594454"/>
    </source>
</evidence>
<dbReference type="InterPro" id="IPR036236">
    <property type="entry name" value="Znf_C2H2_sf"/>
</dbReference>
<evidence type="ECO:0000256" key="8">
    <source>
        <dbReference type="ARBA" id="ARBA00023163"/>
    </source>
</evidence>
<dbReference type="SMART" id="SM00868">
    <property type="entry name" value="zf-AD"/>
    <property type="match status" value="1"/>
</dbReference>
<feature type="binding site" evidence="11">
    <location>
        <position position="61"/>
    </location>
    <ligand>
        <name>Zn(2+)</name>
        <dbReference type="ChEBI" id="CHEBI:29105"/>
    </ligand>
</feature>
<evidence type="ECO:0000256" key="9">
    <source>
        <dbReference type="ARBA" id="ARBA00023242"/>
    </source>
</evidence>
<evidence type="ECO:0000256" key="11">
    <source>
        <dbReference type="PROSITE-ProRule" id="PRU01263"/>
    </source>
</evidence>
<feature type="domain" description="ZAD" evidence="14">
    <location>
        <begin position="11"/>
        <end position="85"/>
    </location>
</feature>
<evidence type="ECO:0000259" key="13">
    <source>
        <dbReference type="PROSITE" id="PS50157"/>
    </source>
</evidence>
<keyword evidence="5 11" id="KW-0862">Zinc</keyword>
<evidence type="ECO:0000313" key="15">
    <source>
        <dbReference type="EMBL" id="CAD7090582.1"/>
    </source>
</evidence>
<proteinExistence type="predicted"/>
<evidence type="ECO:0000259" key="14">
    <source>
        <dbReference type="PROSITE" id="PS51915"/>
    </source>
</evidence>
<accession>A0A7R8V1W1</accession>
<dbReference type="Pfam" id="PF00096">
    <property type="entry name" value="zf-C2H2"/>
    <property type="match status" value="2"/>
</dbReference>
<comment type="subcellular location">
    <subcellularLocation>
        <location evidence="1">Nucleus</location>
    </subcellularLocation>
</comment>
<dbReference type="SUPFAM" id="SSF57716">
    <property type="entry name" value="Glucocorticoid receptor-like (DNA-binding domain)"/>
    <property type="match status" value="1"/>
</dbReference>
<feature type="domain" description="C2H2-type" evidence="13">
    <location>
        <begin position="356"/>
        <end position="384"/>
    </location>
</feature>
<dbReference type="GO" id="GO:0008270">
    <property type="term" value="F:zinc ion binding"/>
    <property type="evidence" value="ECO:0007669"/>
    <property type="project" value="UniProtKB-UniRule"/>
</dbReference>
<keyword evidence="2 11" id="KW-0479">Metal-binding</keyword>
<keyword evidence="8" id="KW-0804">Transcription</keyword>
<dbReference type="InterPro" id="IPR012934">
    <property type="entry name" value="Znf_AD"/>
</dbReference>
<dbReference type="GO" id="GO:0003677">
    <property type="term" value="F:DNA binding"/>
    <property type="evidence" value="ECO:0007669"/>
    <property type="project" value="UniProtKB-KW"/>
</dbReference>
<dbReference type="GO" id="GO:0005634">
    <property type="term" value="C:nucleus"/>
    <property type="evidence" value="ECO:0007669"/>
    <property type="project" value="UniProtKB-SubCell"/>
</dbReference>
<evidence type="ECO:0000256" key="7">
    <source>
        <dbReference type="ARBA" id="ARBA00023125"/>
    </source>
</evidence>
<feature type="region of interest" description="Disordered" evidence="12">
    <location>
        <begin position="241"/>
        <end position="267"/>
    </location>
</feature>
<keyword evidence="16" id="KW-1185">Reference proteome</keyword>
<evidence type="ECO:0000256" key="2">
    <source>
        <dbReference type="ARBA" id="ARBA00022723"/>
    </source>
</evidence>
<dbReference type="OrthoDB" id="7852576at2759"/>
<reference evidence="15 16" key="1">
    <citation type="submission" date="2020-11" db="EMBL/GenBank/DDBJ databases">
        <authorList>
            <person name="Wallbank WR R."/>
            <person name="Pardo Diaz C."/>
            <person name="Kozak K."/>
            <person name="Martin S."/>
            <person name="Jiggins C."/>
            <person name="Moest M."/>
            <person name="Warren A I."/>
            <person name="Generalovic N T."/>
            <person name="Byers J.R.P. K."/>
            <person name="Montejo-Kovacevich G."/>
            <person name="Yen C E."/>
        </authorList>
    </citation>
    <scope>NUCLEOTIDE SEQUENCE [LARGE SCALE GENOMIC DNA]</scope>
</reference>
<evidence type="ECO:0000256" key="6">
    <source>
        <dbReference type="ARBA" id="ARBA00023015"/>
    </source>
</evidence>
<dbReference type="AlphaFoldDB" id="A0A7R8V1W1"/>
<name>A0A7R8V1W1_HERIL</name>
<feature type="domain" description="C2H2-type" evidence="13">
    <location>
        <begin position="307"/>
        <end position="330"/>
    </location>
</feature>
<feature type="binding site" evidence="11">
    <location>
        <position position="16"/>
    </location>
    <ligand>
        <name>Zn(2+)</name>
        <dbReference type="ChEBI" id="CHEBI:29105"/>
    </ligand>
</feature>
<evidence type="ECO:0000256" key="10">
    <source>
        <dbReference type="PROSITE-ProRule" id="PRU00042"/>
    </source>
</evidence>
<feature type="binding site" evidence="11">
    <location>
        <position position="58"/>
    </location>
    <ligand>
        <name>Zn(2+)</name>
        <dbReference type="ChEBI" id="CHEBI:29105"/>
    </ligand>
</feature>
<dbReference type="PANTHER" id="PTHR16515">
    <property type="entry name" value="PR DOMAIN ZINC FINGER PROTEIN"/>
    <property type="match status" value="1"/>
</dbReference>
<organism evidence="15 16">
    <name type="scientific">Hermetia illucens</name>
    <name type="common">Black soldier fly</name>
    <dbReference type="NCBI Taxonomy" id="343691"/>
    <lineage>
        <taxon>Eukaryota</taxon>
        <taxon>Metazoa</taxon>
        <taxon>Ecdysozoa</taxon>
        <taxon>Arthropoda</taxon>
        <taxon>Hexapoda</taxon>
        <taxon>Insecta</taxon>
        <taxon>Pterygota</taxon>
        <taxon>Neoptera</taxon>
        <taxon>Endopterygota</taxon>
        <taxon>Diptera</taxon>
        <taxon>Brachycera</taxon>
        <taxon>Stratiomyomorpha</taxon>
        <taxon>Stratiomyidae</taxon>
        <taxon>Hermetiinae</taxon>
        <taxon>Hermetia</taxon>
    </lineage>
</organism>
<evidence type="ECO:0000256" key="4">
    <source>
        <dbReference type="ARBA" id="ARBA00022771"/>
    </source>
</evidence>
<sequence length="399" mass="45029">MEEEIVENPTLLCRICLNTGNYELSSLMTLENERVLLEDMLMEFSSIVGGGNIPSMLCSNCLSQLGDSYMFLKKVKRADEYIKHLFDPTSQVNATSKYTPNIDAQSVDGSNPEENNVPVIKEEPEELDFITPMLEDAYGEAIEPAIEDDINLESVEDIEQCRPQKRPVRAPKKPMIVLTENVSNILSRVRRSSVDDLIEEMTDELPLEGEPPNKKHKTSDNNSIIVTKFVLQPFSVFENATNTAGNSTEGRNREIGGDNDDNENNSGTTANQIQTIDMAAVEVDPTSKISAEVIDDETNIEDPNRIYMCKYCPKAFSTSHHLLMHSRKSHICHFCTQSFVKVEDLHRHSKEAHTSFKCSLCEKQFSSNSNLRQHLKRVHRIDLPAFVSLLSVKRKEDTS</sequence>
<evidence type="ECO:0000256" key="12">
    <source>
        <dbReference type="SAM" id="MobiDB-lite"/>
    </source>
</evidence>
<gene>
    <name evidence="15" type="ORF">HERILL_LOCUS13051</name>
</gene>
<dbReference type="Gene3D" id="3.30.160.60">
    <property type="entry name" value="Classic Zinc Finger"/>
    <property type="match status" value="2"/>
</dbReference>
<keyword evidence="3" id="KW-0677">Repeat</keyword>
<dbReference type="SMART" id="SM00355">
    <property type="entry name" value="ZnF_C2H2"/>
    <property type="match status" value="3"/>
</dbReference>
<keyword evidence="7" id="KW-0238">DNA-binding</keyword>
<evidence type="ECO:0000256" key="3">
    <source>
        <dbReference type="ARBA" id="ARBA00022737"/>
    </source>
</evidence>
<dbReference type="InParanoid" id="A0A7R8V1W1"/>
<keyword evidence="9" id="KW-0539">Nucleus</keyword>
<dbReference type="PROSITE" id="PS51915">
    <property type="entry name" value="ZAD"/>
    <property type="match status" value="1"/>
</dbReference>
<feature type="binding site" evidence="11">
    <location>
        <position position="13"/>
    </location>
    <ligand>
        <name>Zn(2+)</name>
        <dbReference type="ChEBI" id="CHEBI:29105"/>
    </ligand>
</feature>
<dbReference type="EMBL" id="LR899013">
    <property type="protein sequence ID" value="CAD7090582.1"/>
    <property type="molecule type" value="Genomic_DNA"/>
</dbReference>